<evidence type="ECO:0000256" key="5">
    <source>
        <dbReference type="ARBA" id="ARBA00023274"/>
    </source>
</evidence>
<dbReference type="Proteomes" id="UP000073816">
    <property type="component" value="Chromosome"/>
</dbReference>
<comment type="similarity">
    <text evidence="1 6 7">Belongs to the bacterial ribosomal protein bL21 family.</text>
</comment>
<reference evidence="8 9" key="2">
    <citation type="journal article" date="2016" name="Genome Announc.">
        <title>Complete Genome Sequence of Algoriphagus sp. Strain M8-2, Isolated from a Brackish Lake.</title>
        <authorList>
            <person name="Muraguchi Y."/>
            <person name="Kushimoto K."/>
            <person name="Ohtsubo Y."/>
            <person name="Suzuki T."/>
            <person name="Dohra H."/>
            <person name="Kimbara K."/>
            <person name="Shintani M."/>
        </authorList>
    </citation>
    <scope>NUCLEOTIDE SEQUENCE [LARGE SCALE GENOMIC DNA]</scope>
    <source>
        <strain evidence="8 9">M8-2</strain>
    </source>
</reference>
<keyword evidence="4 6" id="KW-0689">Ribosomal protein</keyword>
<dbReference type="InterPro" id="IPR028909">
    <property type="entry name" value="bL21-like"/>
</dbReference>
<dbReference type="KEGG" id="alm:AO498_00660"/>
<proteinExistence type="inferred from homology"/>
<dbReference type="GO" id="GO:0019843">
    <property type="term" value="F:rRNA binding"/>
    <property type="evidence" value="ECO:0007669"/>
    <property type="project" value="UniProtKB-UniRule"/>
</dbReference>
<organism evidence="8 9">
    <name type="scientific">Algoriphagus sanaruensis</name>
    <dbReference type="NCBI Taxonomy" id="1727163"/>
    <lineage>
        <taxon>Bacteria</taxon>
        <taxon>Pseudomonadati</taxon>
        <taxon>Bacteroidota</taxon>
        <taxon>Cytophagia</taxon>
        <taxon>Cytophagales</taxon>
        <taxon>Cyclobacteriaceae</taxon>
        <taxon>Algoriphagus</taxon>
    </lineage>
</organism>
<dbReference type="AlphaFoldDB" id="A0A142EIC7"/>
<dbReference type="STRING" id="1727163.AO498_00660"/>
<dbReference type="PANTHER" id="PTHR21349:SF0">
    <property type="entry name" value="LARGE RIBOSOMAL SUBUNIT PROTEIN BL21M"/>
    <property type="match status" value="1"/>
</dbReference>
<dbReference type="Pfam" id="PF00829">
    <property type="entry name" value="Ribosomal_L21p"/>
    <property type="match status" value="1"/>
</dbReference>
<dbReference type="NCBIfam" id="TIGR00061">
    <property type="entry name" value="L21"/>
    <property type="match status" value="1"/>
</dbReference>
<evidence type="ECO:0000256" key="1">
    <source>
        <dbReference type="ARBA" id="ARBA00008563"/>
    </source>
</evidence>
<gene>
    <name evidence="6" type="primary">rplU</name>
    <name evidence="8" type="ORF">AO498_00660</name>
</gene>
<dbReference type="PANTHER" id="PTHR21349">
    <property type="entry name" value="50S RIBOSOMAL PROTEIN L21"/>
    <property type="match status" value="1"/>
</dbReference>
<dbReference type="OrthoDB" id="9813334at2"/>
<dbReference type="SUPFAM" id="SSF141091">
    <property type="entry name" value="L21p-like"/>
    <property type="match status" value="1"/>
</dbReference>
<protein>
    <recommendedName>
        <fullName evidence="6">Large ribosomal subunit protein bL21</fullName>
    </recommendedName>
</protein>
<dbReference type="GO" id="GO:0003735">
    <property type="term" value="F:structural constituent of ribosome"/>
    <property type="evidence" value="ECO:0007669"/>
    <property type="project" value="InterPro"/>
</dbReference>
<reference evidence="9" key="1">
    <citation type="submission" date="2015-09" db="EMBL/GenBank/DDBJ databases">
        <title>Complete sequence of Algoriphagus sp. M8-2.</title>
        <authorList>
            <person name="Shintani M."/>
        </authorList>
    </citation>
    <scope>NUCLEOTIDE SEQUENCE [LARGE SCALE GENOMIC DNA]</scope>
    <source>
        <strain evidence="9">M8-2</strain>
    </source>
</reference>
<dbReference type="PATRIC" id="fig|1727163.4.peg.136"/>
<keyword evidence="3 6" id="KW-0694">RNA-binding</keyword>
<comment type="function">
    <text evidence="6 7">This protein binds to 23S rRNA in the presence of protein L20.</text>
</comment>
<dbReference type="GO" id="GO:0005840">
    <property type="term" value="C:ribosome"/>
    <property type="evidence" value="ECO:0007669"/>
    <property type="project" value="UniProtKB-KW"/>
</dbReference>
<dbReference type="GO" id="GO:1990904">
    <property type="term" value="C:ribonucleoprotein complex"/>
    <property type="evidence" value="ECO:0007669"/>
    <property type="project" value="UniProtKB-KW"/>
</dbReference>
<keyword evidence="9" id="KW-1185">Reference proteome</keyword>
<evidence type="ECO:0000313" key="9">
    <source>
        <dbReference type="Proteomes" id="UP000073816"/>
    </source>
</evidence>
<comment type="subunit">
    <text evidence="6">Part of the 50S ribosomal subunit. Contacts protein L20.</text>
</comment>
<dbReference type="EMBL" id="CP012836">
    <property type="protein sequence ID" value="AMQ54882.1"/>
    <property type="molecule type" value="Genomic_DNA"/>
</dbReference>
<keyword evidence="2 6" id="KW-0699">rRNA-binding</keyword>
<evidence type="ECO:0000256" key="7">
    <source>
        <dbReference type="RuleBase" id="RU000562"/>
    </source>
</evidence>
<keyword evidence="5 6" id="KW-0687">Ribonucleoprotein</keyword>
<dbReference type="RefSeq" id="WP_067542300.1">
    <property type="nucleotide sequence ID" value="NZ_CP012836.1"/>
</dbReference>
<name>A0A142EIC7_9BACT</name>
<dbReference type="PROSITE" id="PS01169">
    <property type="entry name" value="RIBOSOMAL_L21"/>
    <property type="match status" value="1"/>
</dbReference>
<evidence type="ECO:0000256" key="4">
    <source>
        <dbReference type="ARBA" id="ARBA00022980"/>
    </source>
</evidence>
<evidence type="ECO:0000256" key="6">
    <source>
        <dbReference type="HAMAP-Rule" id="MF_01363"/>
    </source>
</evidence>
<accession>A0A142EIC7</accession>
<dbReference type="HAMAP" id="MF_01363">
    <property type="entry name" value="Ribosomal_bL21"/>
    <property type="match status" value="1"/>
</dbReference>
<sequence>MYAIVNIAGKQFKVTKDQYVYAPKLAGEAGASVEFDQVLLAEAEGTVSVGAPTIAGAKVSGKILDHVKGDKVIVFKKKRRKGYKKKNGHRQDFTKVLIENITL</sequence>
<dbReference type="GO" id="GO:0005737">
    <property type="term" value="C:cytoplasm"/>
    <property type="evidence" value="ECO:0007669"/>
    <property type="project" value="UniProtKB-ARBA"/>
</dbReference>
<evidence type="ECO:0000313" key="8">
    <source>
        <dbReference type="EMBL" id="AMQ54882.1"/>
    </source>
</evidence>
<evidence type="ECO:0000256" key="3">
    <source>
        <dbReference type="ARBA" id="ARBA00022884"/>
    </source>
</evidence>
<dbReference type="GO" id="GO:0006412">
    <property type="term" value="P:translation"/>
    <property type="evidence" value="ECO:0007669"/>
    <property type="project" value="UniProtKB-UniRule"/>
</dbReference>
<dbReference type="InterPro" id="IPR036164">
    <property type="entry name" value="bL21-like_sf"/>
</dbReference>
<dbReference type="InterPro" id="IPR018258">
    <property type="entry name" value="Ribosomal_bL21_CS"/>
</dbReference>
<dbReference type="InterPro" id="IPR001787">
    <property type="entry name" value="Ribosomal_bL21"/>
</dbReference>
<evidence type="ECO:0000256" key="2">
    <source>
        <dbReference type="ARBA" id="ARBA00022730"/>
    </source>
</evidence>